<evidence type="ECO:0000256" key="1">
    <source>
        <dbReference type="ARBA" id="ARBA00022729"/>
    </source>
</evidence>
<keyword evidence="3" id="KW-0812">Transmembrane</keyword>
<feature type="region of interest" description="Disordered" evidence="2">
    <location>
        <begin position="52"/>
        <end position="81"/>
    </location>
</feature>
<evidence type="ECO:0000256" key="3">
    <source>
        <dbReference type="SAM" id="Phobius"/>
    </source>
</evidence>
<dbReference type="PROSITE" id="PS51164">
    <property type="entry name" value="CBM1_2"/>
    <property type="match status" value="1"/>
</dbReference>
<dbReference type="GO" id="GO:0005576">
    <property type="term" value="C:extracellular region"/>
    <property type="evidence" value="ECO:0007669"/>
    <property type="project" value="InterPro"/>
</dbReference>
<gene>
    <name evidence="5" type="ORF">CPOL0286_LOCUS7260</name>
</gene>
<keyword evidence="3" id="KW-1133">Transmembrane helix</keyword>
<dbReference type="EMBL" id="HBKO01015887">
    <property type="protein sequence ID" value="CAE2213857.1"/>
    <property type="molecule type" value="Transcribed_RNA"/>
</dbReference>
<evidence type="ECO:0000256" key="2">
    <source>
        <dbReference type="SAM" id="MobiDB-lite"/>
    </source>
</evidence>
<accession>A0A7S4MCH2</accession>
<sequence length="364" mass="37689">MESPPPPSPSPPPSACSNAVWNQCGGQSYRGTSCCPTGTACTFDNTWYSQCRPSAASTPPPPSPAPPPPPTSGGTPRSSKSCTELGWTVKLGDTVCAESDQGLGGCSATMSQPAAAAHCESHGARLCSMAELPAAKGTGCSLNRSPVWSATTCTTAQGRNGFLTLVAKQSTQTCNAAPSDRAGARCCADPDLSFSAALAPGAADSYEAPYEPPSEGEHFASVEGSPMGGRELLFAVGGGIAVCFIMLAGYVVHRSLCARLVKTRQVNMISMQSTQPVSRAPPWHDANGQRVELGSFAASPEPSMVHPMVSPEQSMEGMDGQPMRYSSVRMPIGAVAPPPPPAPPTFSRQGSSYYKCVALAEQRC</sequence>
<dbReference type="InterPro" id="IPR000254">
    <property type="entry name" value="CBD"/>
</dbReference>
<keyword evidence="1" id="KW-0732">Signal</keyword>
<dbReference type="SUPFAM" id="SSF57180">
    <property type="entry name" value="Cellulose-binding domain"/>
    <property type="match status" value="1"/>
</dbReference>
<keyword evidence="3" id="KW-0472">Membrane</keyword>
<feature type="compositionally biased region" description="Pro residues" evidence="2">
    <location>
        <begin position="58"/>
        <end position="71"/>
    </location>
</feature>
<organism evidence="5">
    <name type="scientific">Prymnesium polylepis</name>
    <dbReference type="NCBI Taxonomy" id="72548"/>
    <lineage>
        <taxon>Eukaryota</taxon>
        <taxon>Haptista</taxon>
        <taxon>Haptophyta</taxon>
        <taxon>Prymnesiophyceae</taxon>
        <taxon>Prymnesiales</taxon>
        <taxon>Prymnesiaceae</taxon>
        <taxon>Prymnesium</taxon>
    </lineage>
</organism>
<dbReference type="GO" id="GO:0030248">
    <property type="term" value="F:cellulose binding"/>
    <property type="evidence" value="ECO:0007669"/>
    <property type="project" value="InterPro"/>
</dbReference>
<protein>
    <recommendedName>
        <fullName evidence="4">CBM1 domain-containing protein</fullName>
    </recommendedName>
</protein>
<dbReference type="InterPro" id="IPR035971">
    <property type="entry name" value="CBD_sf"/>
</dbReference>
<dbReference type="AlphaFoldDB" id="A0A7S4MCH2"/>
<dbReference type="Pfam" id="PF00734">
    <property type="entry name" value="CBM_1"/>
    <property type="match status" value="1"/>
</dbReference>
<feature type="transmembrane region" description="Helical" evidence="3">
    <location>
        <begin position="232"/>
        <end position="252"/>
    </location>
</feature>
<dbReference type="SMART" id="SM00236">
    <property type="entry name" value="fCBD"/>
    <property type="match status" value="1"/>
</dbReference>
<name>A0A7S4MCH2_9EUKA</name>
<proteinExistence type="predicted"/>
<feature type="domain" description="CBM1" evidence="4">
    <location>
        <begin position="16"/>
        <end position="52"/>
    </location>
</feature>
<dbReference type="PROSITE" id="PS00562">
    <property type="entry name" value="CBM1_1"/>
    <property type="match status" value="1"/>
</dbReference>
<reference evidence="5" key="1">
    <citation type="submission" date="2021-01" db="EMBL/GenBank/DDBJ databases">
        <authorList>
            <person name="Corre E."/>
            <person name="Pelletier E."/>
            <person name="Niang G."/>
            <person name="Scheremetjew M."/>
            <person name="Finn R."/>
            <person name="Kale V."/>
            <person name="Holt S."/>
            <person name="Cochrane G."/>
            <person name="Meng A."/>
            <person name="Brown T."/>
            <person name="Cohen L."/>
        </authorList>
    </citation>
    <scope>NUCLEOTIDE SEQUENCE</scope>
    <source>
        <strain evidence="5">UIO037</strain>
    </source>
</reference>
<evidence type="ECO:0000259" key="4">
    <source>
        <dbReference type="PROSITE" id="PS51164"/>
    </source>
</evidence>
<evidence type="ECO:0000313" key="5">
    <source>
        <dbReference type="EMBL" id="CAE2213857.1"/>
    </source>
</evidence>
<dbReference type="GO" id="GO:0005975">
    <property type="term" value="P:carbohydrate metabolic process"/>
    <property type="evidence" value="ECO:0007669"/>
    <property type="project" value="InterPro"/>
</dbReference>